<dbReference type="Pfam" id="PF01345">
    <property type="entry name" value="DUF11"/>
    <property type="match status" value="1"/>
</dbReference>
<gene>
    <name evidence="3" type="ORF">C8J26_0221</name>
</gene>
<organism evidence="3 4">
    <name type="scientific">Sphingomonas aurantiaca</name>
    <dbReference type="NCBI Taxonomy" id="185949"/>
    <lineage>
        <taxon>Bacteria</taxon>
        <taxon>Pseudomonadati</taxon>
        <taxon>Pseudomonadota</taxon>
        <taxon>Alphaproteobacteria</taxon>
        <taxon>Sphingomonadales</taxon>
        <taxon>Sphingomonadaceae</taxon>
        <taxon>Sphingomonas</taxon>
    </lineage>
</organism>
<keyword evidence="4" id="KW-1185">Reference proteome</keyword>
<dbReference type="InterPro" id="IPR047589">
    <property type="entry name" value="DUF11_rpt"/>
</dbReference>
<dbReference type="InterPro" id="IPR001434">
    <property type="entry name" value="OmcB-like_DUF11"/>
</dbReference>
<dbReference type="AlphaFoldDB" id="A0A2T5GRK1"/>
<feature type="chain" id="PRO_5015685699" evidence="1">
    <location>
        <begin position="21"/>
        <end position="157"/>
    </location>
</feature>
<dbReference type="EMBL" id="QAOG01000001">
    <property type="protein sequence ID" value="PTQ61951.1"/>
    <property type="molecule type" value="Genomic_DNA"/>
</dbReference>
<accession>A0A2T5GRK1</accession>
<dbReference type="RefSeq" id="WP_107956390.1">
    <property type="nucleotide sequence ID" value="NZ_JASPFP010000001.1"/>
</dbReference>
<reference evidence="3 4" key="1">
    <citation type="submission" date="2018-04" db="EMBL/GenBank/DDBJ databases">
        <title>Genomic Encyclopedia of Type Strains, Phase III (KMG-III): the genomes of soil and plant-associated and newly described type strains.</title>
        <authorList>
            <person name="Whitman W."/>
        </authorList>
    </citation>
    <scope>NUCLEOTIDE SEQUENCE [LARGE SCALE GENOMIC DNA]</scope>
    <source>
        <strain evidence="3 4">MA101b</strain>
    </source>
</reference>
<name>A0A2T5GRK1_9SPHN</name>
<sequence>MITRPMIAAVLVATTAVASAAAGPLQVTSSILVEARAAAADGTTRIALVKPSKVTPGDKVIFVVSYRNTGTQPLGNVVLDNPLPRQVAYRSANPGSPAPDVSVDGKTFGSLETLRVRSLDGSTRAASPNDVTSVRWRLASPLAAGSQGQFAFQAVLK</sequence>
<evidence type="ECO:0000259" key="2">
    <source>
        <dbReference type="Pfam" id="PF01345"/>
    </source>
</evidence>
<protein>
    <submittedName>
        <fullName evidence="3">Putative repeat protein (TIGR01451 family)</fullName>
    </submittedName>
</protein>
<evidence type="ECO:0000313" key="3">
    <source>
        <dbReference type="EMBL" id="PTQ61951.1"/>
    </source>
</evidence>
<dbReference type="NCBIfam" id="TIGR01451">
    <property type="entry name" value="B_ant_repeat"/>
    <property type="match status" value="1"/>
</dbReference>
<proteinExistence type="predicted"/>
<keyword evidence="1" id="KW-0732">Signal</keyword>
<evidence type="ECO:0000313" key="4">
    <source>
        <dbReference type="Proteomes" id="UP000244189"/>
    </source>
</evidence>
<feature type="domain" description="DUF11" evidence="2">
    <location>
        <begin position="49"/>
        <end position="119"/>
    </location>
</feature>
<evidence type="ECO:0000256" key="1">
    <source>
        <dbReference type="SAM" id="SignalP"/>
    </source>
</evidence>
<dbReference type="Proteomes" id="UP000244189">
    <property type="component" value="Unassembled WGS sequence"/>
</dbReference>
<comment type="caution">
    <text evidence="3">The sequence shown here is derived from an EMBL/GenBank/DDBJ whole genome shotgun (WGS) entry which is preliminary data.</text>
</comment>
<feature type="signal peptide" evidence="1">
    <location>
        <begin position="1"/>
        <end position="20"/>
    </location>
</feature>